<dbReference type="PANTHER" id="PTHR33279">
    <property type="entry name" value="SULFUR CARRIER PROTEIN YEDF-RELATED"/>
    <property type="match status" value="1"/>
</dbReference>
<evidence type="ECO:0000259" key="2">
    <source>
        <dbReference type="PROSITE" id="PS01148"/>
    </source>
</evidence>
<name>A0A2T2XIF5_9FIRM</name>
<evidence type="ECO:0000256" key="1">
    <source>
        <dbReference type="ARBA" id="ARBA00008984"/>
    </source>
</evidence>
<reference evidence="3 4" key="1">
    <citation type="journal article" date="2014" name="BMC Genomics">
        <title>Comparison of environmental and isolate Sulfobacillus genomes reveals diverse carbon, sulfur, nitrogen, and hydrogen metabolisms.</title>
        <authorList>
            <person name="Justice N.B."/>
            <person name="Norman A."/>
            <person name="Brown C.T."/>
            <person name="Singh A."/>
            <person name="Thomas B.C."/>
            <person name="Banfield J.F."/>
        </authorList>
    </citation>
    <scope>NUCLEOTIDE SEQUENCE [LARGE SCALE GENOMIC DNA]</scope>
    <source>
        <strain evidence="3">AMDSBA4</strain>
    </source>
</reference>
<dbReference type="PANTHER" id="PTHR33279:SF2">
    <property type="entry name" value="SULFUR CARRIER PROTEIN TUSA"/>
    <property type="match status" value="1"/>
</dbReference>
<proteinExistence type="inferred from homology"/>
<comment type="caution">
    <text evidence="3">The sequence shown here is derived from an EMBL/GenBank/DDBJ whole genome shotgun (WGS) entry which is preliminary data.</text>
</comment>
<feature type="domain" description="UPF0033" evidence="2">
    <location>
        <begin position="8"/>
        <end position="32"/>
    </location>
</feature>
<dbReference type="Proteomes" id="UP000242972">
    <property type="component" value="Unassembled WGS sequence"/>
</dbReference>
<dbReference type="PROSITE" id="PS01148">
    <property type="entry name" value="UPF0033"/>
    <property type="match status" value="1"/>
</dbReference>
<dbReference type="AlphaFoldDB" id="A0A2T2XIF5"/>
<dbReference type="SUPFAM" id="SSF64307">
    <property type="entry name" value="SirA-like"/>
    <property type="match status" value="1"/>
</dbReference>
<dbReference type="Pfam" id="PF01206">
    <property type="entry name" value="TusA"/>
    <property type="match status" value="1"/>
</dbReference>
<sequence>MMEDVKVIDARGSFCPGPLMELIKGIRQEPVGTTFEVWSSDAGSAKDIPEWVARAGHELVKNSEDDGIFKVQVKKLR</sequence>
<dbReference type="Gene3D" id="3.30.110.40">
    <property type="entry name" value="TusA-like domain"/>
    <property type="match status" value="1"/>
</dbReference>
<dbReference type="EMBL" id="PXYW01000010">
    <property type="protein sequence ID" value="PSR34279.1"/>
    <property type="molecule type" value="Genomic_DNA"/>
</dbReference>
<dbReference type="CDD" id="cd00291">
    <property type="entry name" value="SirA_YedF_YeeD"/>
    <property type="match status" value="1"/>
</dbReference>
<comment type="similarity">
    <text evidence="1">Belongs to the sulfur carrier protein TusA family.</text>
</comment>
<organism evidence="3 4">
    <name type="scientific">Sulfobacillus benefaciens</name>
    <dbReference type="NCBI Taxonomy" id="453960"/>
    <lineage>
        <taxon>Bacteria</taxon>
        <taxon>Bacillati</taxon>
        <taxon>Bacillota</taxon>
        <taxon>Clostridia</taxon>
        <taxon>Eubacteriales</taxon>
        <taxon>Clostridiales Family XVII. Incertae Sedis</taxon>
        <taxon>Sulfobacillus</taxon>
    </lineage>
</organism>
<dbReference type="InterPro" id="IPR001455">
    <property type="entry name" value="TusA-like"/>
</dbReference>
<protein>
    <recommendedName>
        <fullName evidence="2">UPF0033 domain-containing protein</fullName>
    </recommendedName>
</protein>
<dbReference type="InterPro" id="IPR036868">
    <property type="entry name" value="TusA-like_sf"/>
</dbReference>
<accession>A0A2T2XIF5</accession>
<evidence type="ECO:0000313" key="3">
    <source>
        <dbReference type="EMBL" id="PSR34279.1"/>
    </source>
</evidence>
<evidence type="ECO:0000313" key="4">
    <source>
        <dbReference type="Proteomes" id="UP000242972"/>
    </source>
</evidence>
<gene>
    <name evidence="3" type="ORF">C7B46_06015</name>
</gene>